<evidence type="ECO:0000313" key="2">
    <source>
        <dbReference type="EMBL" id="GEN04870.1"/>
    </source>
</evidence>
<gene>
    <name evidence="1" type="ORF">Abin_025_010</name>
    <name evidence="2" type="ORF">AIN02nite_28950</name>
</gene>
<dbReference type="AlphaFoldDB" id="A0A6N3T9B5"/>
<dbReference type="RefSeq" id="WP_048845865.1">
    <property type="nucleotide sequence ID" value="NZ_BAMW01000025.1"/>
</dbReference>
<comment type="caution">
    <text evidence="2">The sequence shown here is derived from an EMBL/GenBank/DDBJ whole genome shotgun (WGS) entry which is preliminary data.</text>
</comment>
<sequence>MTDLSPLTAFEQESVKNLRIPDVVLHDARMMADLVVEVAAKGAADGAEITCPDALHWLGCRLQDKLDLLAALSGDGNAPGWMQPDETP</sequence>
<dbReference type="Proteomes" id="UP000032673">
    <property type="component" value="Unassembled WGS sequence"/>
</dbReference>
<name>A0A6N3T9B5_9PROT</name>
<reference evidence="1 3" key="1">
    <citation type="submission" date="2012-11" db="EMBL/GenBank/DDBJ databases">
        <title>Whole genome sequence of Acetobacter indonesiensis 5H-1.</title>
        <authorList>
            <person name="Azuma Y."/>
            <person name="Higashiura N."/>
            <person name="Hirakawa H."/>
            <person name="Matsushita K."/>
        </authorList>
    </citation>
    <scope>NUCLEOTIDE SEQUENCE [LARGE SCALE GENOMIC DNA]</scope>
    <source>
        <strain evidence="1 3">5H-1</strain>
    </source>
</reference>
<accession>A0A6N3T9B5</accession>
<evidence type="ECO:0000313" key="1">
    <source>
        <dbReference type="EMBL" id="GAN63349.1"/>
    </source>
</evidence>
<dbReference type="Proteomes" id="UP000321104">
    <property type="component" value="Unassembled WGS sequence"/>
</dbReference>
<dbReference type="EMBL" id="BAMW01000025">
    <property type="protein sequence ID" value="GAN63349.1"/>
    <property type="molecule type" value="Genomic_DNA"/>
</dbReference>
<evidence type="ECO:0000313" key="4">
    <source>
        <dbReference type="Proteomes" id="UP000321104"/>
    </source>
</evidence>
<dbReference type="EMBL" id="BJXQ01000034">
    <property type="protein sequence ID" value="GEN04870.1"/>
    <property type="molecule type" value="Genomic_DNA"/>
</dbReference>
<organism evidence="2 4">
    <name type="scientific">Acetobacter indonesiensis</name>
    <dbReference type="NCBI Taxonomy" id="104101"/>
    <lineage>
        <taxon>Bacteria</taxon>
        <taxon>Pseudomonadati</taxon>
        <taxon>Pseudomonadota</taxon>
        <taxon>Alphaproteobacteria</taxon>
        <taxon>Acetobacterales</taxon>
        <taxon>Acetobacteraceae</taxon>
        <taxon>Acetobacter</taxon>
    </lineage>
</organism>
<keyword evidence="3" id="KW-1185">Reference proteome</keyword>
<protein>
    <submittedName>
        <fullName evidence="2">Uncharacterized protein</fullName>
    </submittedName>
</protein>
<reference evidence="2 4" key="2">
    <citation type="submission" date="2019-07" db="EMBL/GenBank/DDBJ databases">
        <title>Whole genome shotgun sequence of Acetobacter indonesiensis NBRC 16471.</title>
        <authorList>
            <person name="Hosoyama A."/>
            <person name="Uohara A."/>
            <person name="Ohji S."/>
            <person name="Ichikawa N."/>
        </authorList>
    </citation>
    <scope>NUCLEOTIDE SEQUENCE [LARGE SCALE GENOMIC DNA]</scope>
    <source>
        <strain evidence="2 4">NBRC 16471</strain>
    </source>
</reference>
<proteinExistence type="predicted"/>
<evidence type="ECO:0000313" key="3">
    <source>
        <dbReference type="Proteomes" id="UP000032673"/>
    </source>
</evidence>